<dbReference type="GO" id="GO:0006508">
    <property type="term" value="P:proteolysis"/>
    <property type="evidence" value="ECO:0007669"/>
    <property type="project" value="InterPro"/>
</dbReference>
<feature type="signal peptide" evidence="1">
    <location>
        <begin position="1"/>
        <end position="29"/>
    </location>
</feature>
<sequence length="285" mass="33430">MKNRFKKTLWGLFGLLPVSLLFVSSSQNENHTPLYKPYIKRMNMWDSYLKNSSSDSIDDININFMKVGVIEIEKSKDDFDLKFLNEVSFTNNAHNIHIINYKNNDATGELTKHGKQVVSTIGTPLGINNKSKIYYSNWKNNPENLEKILEYFAEQKVDIINCSFGIDRPFLYDWFYMEAVEHINKIMLTPELQNIFSGDYQFYKIDKDLKDMAVFADFIGLLTFEPENVISDPNANEELFAYVQYMNSEKNSFRIFNKYIRKYGMKIFKSAGNKRSTEKILLMYI</sequence>
<proteinExistence type="predicted"/>
<dbReference type="GO" id="GO:0004252">
    <property type="term" value="F:serine-type endopeptidase activity"/>
    <property type="evidence" value="ECO:0007669"/>
    <property type="project" value="InterPro"/>
</dbReference>
<dbReference type="SUPFAM" id="SSF52743">
    <property type="entry name" value="Subtilisin-like"/>
    <property type="match status" value="1"/>
</dbReference>
<organism evidence="2 3">
    <name type="scientific">Mycoplasma nasistruthionis</name>
    <dbReference type="NCBI Taxonomy" id="353852"/>
    <lineage>
        <taxon>Bacteria</taxon>
        <taxon>Bacillati</taxon>
        <taxon>Mycoplasmatota</taxon>
        <taxon>Mollicutes</taxon>
        <taxon>Mycoplasmataceae</taxon>
        <taxon>Mycoplasma</taxon>
    </lineage>
</organism>
<reference evidence="2 3" key="1">
    <citation type="submission" date="2019-06" db="EMBL/GenBank/DDBJ databases">
        <title>Mycoplasma sp. 2F1A isolated from ostrich.</title>
        <authorList>
            <person name="Spergser J."/>
        </authorList>
    </citation>
    <scope>NUCLEOTIDE SEQUENCE [LARGE SCALE GENOMIC DNA]</scope>
    <source>
        <strain evidence="2 3">2F1A</strain>
    </source>
</reference>
<feature type="chain" id="PRO_5023062743" evidence="1">
    <location>
        <begin position="30"/>
        <end position="285"/>
    </location>
</feature>
<dbReference type="Proteomes" id="UP000305457">
    <property type="component" value="Chromosome"/>
</dbReference>
<evidence type="ECO:0000313" key="2">
    <source>
        <dbReference type="EMBL" id="QCZ36859.1"/>
    </source>
</evidence>
<dbReference type="EMBL" id="CP040825">
    <property type="protein sequence ID" value="QCZ36859.1"/>
    <property type="molecule type" value="Genomic_DNA"/>
</dbReference>
<protein>
    <submittedName>
        <fullName evidence="2">S8 family peptidase</fullName>
    </submittedName>
</protein>
<dbReference type="InterPro" id="IPR036852">
    <property type="entry name" value="Peptidase_S8/S53_dom_sf"/>
</dbReference>
<name>A0A5B7XVQ1_9MOLU</name>
<keyword evidence="1" id="KW-0732">Signal</keyword>
<evidence type="ECO:0000313" key="3">
    <source>
        <dbReference type="Proteomes" id="UP000305457"/>
    </source>
</evidence>
<evidence type="ECO:0000256" key="1">
    <source>
        <dbReference type="SAM" id="SignalP"/>
    </source>
</evidence>
<dbReference type="AlphaFoldDB" id="A0A5B7XVQ1"/>
<accession>A0A5B7XVQ1</accession>
<dbReference type="KEGG" id="mnh:FG904_02485"/>
<dbReference type="Gene3D" id="3.40.50.200">
    <property type="entry name" value="Peptidase S8/S53 domain"/>
    <property type="match status" value="1"/>
</dbReference>
<dbReference type="RefSeq" id="WP_139592340.1">
    <property type="nucleotide sequence ID" value="NZ_CP040825.1"/>
</dbReference>
<gene>
    <name evidence="2" type="ORF">FG904_02485</name>
</gene>